<organism evidence="4 5">
    <name type="scientific">Janibacter indicus</name>
    <dbReference type="NCBI Taxonomy" id="857417"/>
    <lineage>
        <taxon>Bacteria</taxon>
        <taxon>Bacillati</taxon>
        <taxon>Actinomycetota</taxon>
        <taxon>Actinomycetes</taxon>
        <taxon>Micrococcales</taxon>
        <taxon>Intrasporangiaceae</taxon>
        <taxon>Janibacter</taxon>
    </lineage>
</organism>
<dbReference type="PANTHER" id="PTHR43333">
    <property type="entry name" value="2-HACID_DH_C DOMAIN-CONTAINING PROTEIN"/>
    <property type="match status" value="1"/>
</dbReference>
<dbReference type="Proteomes" id="UP000182938">
    <property type="component" value="Chromosome"/>
</dbReference>
<evidence type="ECO:0000313" key="5">
    <source>
        <dbReference type="Proteomes" id="UP000182938"/>
    </source>
</evidence>
<dbReference type="Pfam" id="PF02826">
    <property type="entry name" value="2-Hacid_dh_C"/>
    <property type="match status" value="1"/>
</dbReference>
<evidence type="ECO:0000313" key="4">
    <source>
        <dbReference type="EMBL" id="APH00899.1"/>
    </source>
</evidence>
<dbReference type="PANTHER" id="PTHR43333:SF1">
    <property type="entry name" value="D-ISOMER SPECIFIC 2-HYDROXYACID DEHYDROGENASE NAD-BINDING DOMAIN-CONTAINING PROTEIN"/>
    <property type="match status" value="1"/>
</dbReference>
<dbReference type="InterPro" id="IPR036291">
    <property type="entry name" value="NAD(P)-bd_dom_sf"/>
</dbReference>
<keyword evidence="1" id="KW-0560">Oxidoreductase</keyword>
<dbReference type="GO" id="GO:0016491">
    <property type="term" value="F:oxidoreductase activity"/>
    <property type="evidence" value="ECO:0007669"/>
    <property type="project" value="UniProtKB-KW"/>
</dbReference>
<feature type="domain" description="D-isomer specific 2-hydroxyacid dehydrogenase NAD-binding" evidence="3">
    <location>
        <begin position="103"/>
        <end position="274"/>
    </location>
</feature>
<dbReference type="CDD" id="cd12166">
    <property type="entry name" value="2-Hacid_dh_7"/>
    <property type="match status" value="1"/>
</dbReference>
<dbReference type="SUPFAM" id="SSF51735">
    <property type="entry name" value="NAD(P)-binding Rossmann-fold domains"/>
    <property type="match status" value="1"/>
</dbReference>
<proteinExistence type="predicted"/>
<reference evidence="4 5" key="1">
    <citation type="submission" date="2015-11" db="EMBL/GenBank/DDBJ databases">
        <authorList>
            <person name="Zhang Y."/>
            <person name="Guo Z."/>
        </authorList>
    </citation>
    <scope>NUCLEOTIDE SEQUENCE [LARGE SCALE GENOMIC DNA]</scope>
    <source>
        <strain evidence="4 5">YFY001</strain>
    </source>
</reference>
<keyword evidence="2" id="KW-0520">NAD</keyword>
<protein>
    <submittedName>
        <fullName evidence="4">Hydroxyacid dehydrogenase</fullName>
    </submittedName>
</protein>
<evidence type="ECO:0000256" key="2">
    <source>
        <dbReference type="ARBA" id="ARBA00023027"/>
    </source>
</evidence>
<dbReference type="SUPFAM" id="SSF52283">
    <property type="entry name" value="Formate/glycerate dehydrogenase catalytic domain-like"/>
    <property type="match status" value="1"/>
</dbReference>
<sequence>MTRMVTVSFPDITWRDEVGPIDGVTAVVWDPQEAPPQESVDVYIAPYMTKPTGVAVVAEQPSVRLVQLLSAGFDNMLPVLPEGVSLANAKGVHDAATAELALTLVLASQRGFDDFARAQAQGEWTSRHVRPGLADKRVLLLGYGSVGRAIVERLVPFEVSVTAVASRARAGDDLVDTVHGVDELASLAPQHDIIVSVLPGSDATHHVLGEELLSSLPDGTLVVNVGRGPALDTEAALRHAGRLRFALDVTDPEPLPTGHSLWSAPGVIISPHVGGMTHAFRPRAVALLRRQLTALAAGEPPINLVHEG</sequence>
<gene>
    <name evidence="4" type="ORF">ASJ30_04585</name>
</gene>
<keyword evidence="5" id="KW-1185">Reference proteome</keyword>
<name>A0A1L3MEW3_9MICO</name>
<dbReference type="EMBL" id="CP013290">
    <property type="protein sequence ID" value="APH00899.1"/>
    <property type="molecule type" value="Genomic_DNA"/>
</dbReference>
<evidence type="ECO:0000256" key="1">
    <source>
        <dbReference type="ARBA" id="ARBA00023002"/>
    </source>
</evidence>
<dbReference type="InterPro" id="IPR006140">
    <property type="entry name" value="D-isomer_DH_NAD-bd"/>
</dbReference>
<dbReference type="KEGG" id="jte:ASJ30_04585"/>
<dbReference type="AlphaFoldDB" id="A0A1L3MEW3"/>
<accession>A0A1L3MEW3</accession>
<dbReference type="Gene3D" id="3.40.50.720">
    <property type="entry name" value="NAD(P)-binding Rossmann-like Domain"/>
    <property type="match status" value="2"/>
</dbReference>
<dbReference type="GO" id="GO:0051287">
    <property type="term" value="F:NAD binding"/>
    <property type="evidence" value="ECO:0007669"/>
    <property type="project" value="InterPro"/>
</dbReference>
<evidence type="ECO:0000259" key="3">
    <source>
        <dbReference type="Pfam" id="PF02826"/>
    </source>
</evidence>